<dbReference type="Proteomes" id="UP001186974">
    <property type="component" value="Unassembled WGS sequence"/>
</dbReference>
<dbReference type="EMBL" id="JAWDJW010000718">
    <property type="protein sequence ID" value="KAK3080136.1"/>
    <property type="molecule type" value="Genomic_DNA"/>
</dbReference>
<proteinExistence type="predicted"/>
<accession>A0ACC3DU15</accession>
<evidence type="ECO:0000313" key="2">
    <source>
        <dbReference type="Proteomes" id="UP001186974"/>
    </source>
</evidence>
<sequence>MPFSTVLSFPPWLIFLITPPLLIASILAITRFLTTLRYRLTLPYHTTSPSQSDEKHVPHAPVQIPYTIPFLGSALDFLAPKPGLFWTTLFKTHPRSTGACTLLLAGRPLHVLFDPSAVHALFQARGPSRDQMNVEIIVKALDFPESEVSKFYDSSPEVDERGLTAAQRLNRTHDLLLKTEHVNGLTAEFSRVMRHELSAYETEAQTVDLYAWLQKRMFKASTSAFFGSRIMEMHPNFCDDFFAFDRVFLSLFFGIPKIFMRKAIAARDRCRVTFEKWHAEMERETGGEIADPEGEVDWEPCFGSRANRNRQLYYRAQKLSLRARGAMDLGFLFGLSSNAIPCAGWMLLHILKSPEVPGTGTDHSPDLLPRVMKEVQRARRSDGNLDVPALIGSPLLQSILNEVLRLYVDVLVTR</sequence>
<organism evidence="1 2">
    <name type="scientific">Coniosporium uncinatum</name>
    <dbReference type="NCBI Taxonomy" id="93489"/>
    <lineage>
        <taxon>Eukaryota</taxon>
        <taxon>Fungi</taxon>
        <taxon>Dikarya</taxon>
        <taxon>Ascomycota</taxon>
        <taxon>Pezizomycotina</taxon>
        <taxon>Dothideomycetes</taxon>
        <taxon>Dothideomycetes incertae sedis</taxon>
        <taxon>Coniosporium</taxon>
    </lineage>
</organism>
<gene>
    <name evidence="1" type="ORF">LTS18_003018</name>
</gene>
<comment type="caution">
    <text evidence="1">The sequence shown here is derived from an EMBL/GenBank/DDBJ whole genome shotgun (WGS) entry which is preliminary data.</text>
</comment>
<reference evidence="1" key="1">
    <citation type="submission" date="2024-09" db="EMBL/GenBank/DDBJ databases">
        <title>Black Yeasts Isolated from many extreme environments.</title>
        <authorList>
            <person name="Coleine C."/>
            <person name="Stajich J.E."/>
            <person name="Selbmann L."/>
        </authorList>
    </citation>
    <scope>NUCLEOTIDE SEQUENCE</scope>
    <source>
        <strain evidence="1">CCFEE 5737</strain>
    </source>
</reference>
<protein>
    <submittedName>
        <fullName evidence="1">Uncharacterized protein</fullName>
    </submittedName>
</protein>
<evidence type="ECO:0000313" key="1">
    <source>
        <dbReference type="EMBL" id="KAK3080136.1"/>
    </source>
</evidence>
<keyword evidence="2" id="KW-1185">Reference proteome</keyword>
<name>A0ACC3DU15_9PEZI</name>
<feature type="non-terminal residue" evidence="1">
    <location>
        <position position="414"/>
    </location>
</feature>